<dbReference type="Proteomes" id="UP001602013">
    <property type="component" value="Unassembled WGS sequence"/>
</dbReference>
<name>A0ABW6T228_9ACTN</name>
<reference evidence="2 3" key="1">
    <citation type="submission" date="2024-10" db="EMBL/GenBank/DDBJ databases">
        <title>The Natural Products Discovery Center: Release of the First 8490 Sequenced Strains for Exploring Actinobacteria Biosynthetic Diversity.</title>
        <authorList>
            <person name="Kalkreuter E."/>
            <person name="Kautsar S.A."/>
            <person name="Yang D."/>
            <person name="Bader C.D."/>
            <person name="Teijaro C.N."/>
            <person name="Fluegel L."/>
            <person name="Davis C.M."/>
            <person name="Simpson J.R."/>
            <person name="Lauterbach L."/>
            <person name="Steele A.D."/>
            <person name="Gui C."/>
            <person name="Meng S."/>
            <person name="Li G."/>
            <person name="Viehrig K."/>
            <person name="Ye F."/>
            <person name="Su P."/>
            <person name="Kiefer A.F."/>
            <person name="Nichols A."/>
            <person name="Cepeda A.J."/>
            <person name="Yan W."/>
            <person name="Fan B."/>
            <person name="Jiang Y."/>
            <person name="Adhikari A."/>
            <person name="Zheng C.-J."/>
            <person name="Schuster L."/>
            <person name="Cowan T.M."/>
            <person name="Smanski M.J."/>
            <person name="Chevrette M.G."/>
            <person name="De Carvalho L.P.S."/>
            <person name="Shen B."/>
        </authorList>
    </citation>
    <scope>NUCLEOTIDE SEQUENCE [LARGE SCALE GENOMIC DNA]</scope>
    <source>
        <strain evidence="2 3">NPDC002173</strain>
    </source>
</reference>
<keyword evidence="3" id="KW-1185">Reference proteome</keyword>
<evidence type="ECO:0000313" key="3">
    <source>
        <dbReference type="Proteomes" id="UP001602013"/>
    </source>
</evidence>
<dbReference type="EMBL" id="JBIASD010000044">
    <property type="protein sequence ID" value="MFF3671330.1"/>
    <property type="molecule type" value="Genomic_DNA"/>
</dbReference>
<evidence type="ECO:0000256" key="1">
    <source>
        <dbReference type="SAM" id="MobiDB-lite"/>
    </source>
</evidence>
<evidence type="ECO:0000313" key="2">
    <source>
        <dbReference type="EMBL" id="MFF3671330.1"/>
    </source>
</evidence>
<protein>
    <submittedName>
        <fullName evidence="2">Uncharacterized protein</fullName>
    </submittedName>
</protein>
<feature type="compositionally biased region" description="Polar residues" evidence="1">
    <location>
        <begin position="176"/>
        <end position="197"/>
    </location>
</feature>
<sequence>MITIRMNDAAADALGFPSQDDLRLAGIDAADVQRLLITGGIERNDHGVLFVPGLSFESSDPLHHHVDLTGAECSANSWHLEDHPDVHVTIDDNAVPHIGHDHQIHMLRQGVVLSGIVHALSRRLPDRPPVRCITAANATNGTFRFHQIRPGEDWAAVDDLDRYTNEMIVVIDASPPSETTTNIAPKSRPTRSGTYPD</sequence>
<comment type="caution">
    <text evidence="2">The sequence shown here is derived from an EMBL/GenBank/DDBJ whole genome shotgun (WGS) entry which is preliminary data.</text>
</comment>
<proteinExistence type="predicted"/>
<gene>
    <name evidence="2" type="ORF">ACFYXI_37675</name>
</gene>
<organism evidence="2 3">
    <name type="scientific">Microtetraspora malaysiensis</name>
    <dbReference type="NCBI Taxonomy" id="161358"/>
    <lineage>
        <taxon>Bacteria</taxon>
        <taxon>Bacillati</taxon>
        <taxon>Actinomycetota</taxon>
        <taxon>Actinomycetes</taxon>
        <taxon>Streptosporangiales</taxon>
        <taxon>Streptosporangiaceae</taxon>
        <taxon>Microtetraspora</taxon>
    </lineage>
</organism>
<dbReference type="RefSeq" id="WP_387417515.1">
    <property type="nucleotide sequence ID" value="NZ_JBIASD010000044.1"/>
</dbReference>
<accession>A0ABW6T228</accession>
<feature type="region of interest" description="Disordered" evidence="1">
    <location>
        <begin position="174"/>
        <end position="197"/>
    </location>
</feature>